<keyword evidence="3" id="KW-1185">Reference proteome</keyword>
<keyword evidence="1" id="KW-0472">Membrane</keyword>
<keyword evidence="1" id="KW-0812">Transmembrane</keyword>
<evidence type="ECO:0000313" key="2">
    <source>
        <dbReference type="EMBL" id="MBD1364612.1"/>
    </source>
</evidence>
<dbReference type="RefSeq" id="WP_191189269.1">
    <property type="nucleotide sequence ID" value="NZ_JACWMY010000005.1"/>
</dbReference>
<evidence type="ECO:0000313" key="3">
    <source>
        <dbReference type="Proteomes" id="UP000606600"/>
    </source>
</evidence>
<sequence length="233" mass="26767">MYHPFSVSETLKTSWDIFKRNFATIIVFMVLSLLAIIFCAFWVYYFWDESFIGVVCAFLLLVAITYTFLAFIKLLFQLMDNAYYEIRFKDVIPNLKMVGSYLILLLLVSTVMVFLSNSIKNLPDGVTKNILGIAVGYLFQFFTLFYFPLCNCFIVDDQSGPFESVAQSFGLIKGNIIKYFTLFIIIEVLIFIGSLTFVGIIFVIPFVNIILAVTYRKLIYSHLDVDDDVAETN</sequence>
<feature type="transmembrane region" description="Helical" evidence="1">
    <location>
        <begin position="198"/>
        <end position="215"/>
    </location>
</feature>
<proteinExistence type="predicted"/>
<name>A0ABR7WSW0_9SPHI</name>
<dbReference type="EMBL" id="JACWMY010000005">
    <property type="protein sequence ID" value="MBD1364612.1"/>
    <property type="molecule type" value="Genomic_DNA"/>
</dbReference>
<evidence type="ECO:0000256" key="1">
    <source>
        <dbReference type="SAM" id="Phobius"/>
    </source>
</evidence>
<comment type="caution">
    <text evidence="2">The sequence shown here is derived from an EMBL/GenBank/DDBJ whole genome shotgun (WGS) entry which is preliminary data.</text>
</comment>
<feature type="transmembrane region" description="Helical" evidence="1">
    <location>
        <begin position="97"/>
        <end position="119"/>
    </location>
</feature>
<gene>
    <name evidence="2" type="ORF">IDJ77_12400</name>
</gene>
<evidence type="ECO:0008006" key="4">
    <source>
        <dbReference type="Google" id="ProtNLM"/>
    </source>
</evidence>
<organism evidence="2 3">
    <name type="scientific">Mucilaginibacter pankratovii</name>
    <dbReference type="NCBI Taxonomy" id="2772110"/>
    <lineage>
        <taxon>Bacteria</taxon>
        <taxon>Pseudomonadati</taxon>
        <taxon>Bacteroidota</taxon>
        <taxon>Sphingobacteriia</taxon>
        <taxon>Sphingobacteriales</taxon>
        <taxon>Sphingobacteriaceae</taxon>
        <taxon>Mucilaginibacter</taxon>
    </lineage>
</organism>
<dbReference type="Proteomes" id="UP000606600">
    <property type="component" value="Unassembled WGS sequence"/>
</dbReference>
<protein>
    <recommendedName>
        <fullName evidence="4">Glycerophosphoryl diester phosphodiesterase membrane domain-containing protein</fullName>
    </recommendedName>
</protein>
<keyword evidence="1" id="KW-1133">Transmembrane helix</keyword>
<accession>A0ABR7WSW0</accession>
<feature type="transmembrane region" description="Helical" evidence="1">
    <location>
        <begin position="51"/>
        <end position="76"/>
    </location>
</feature>
<feature type="transmembrane region" description="Helical" evidence="1">
    <location>
        <begin position="21"/>
        <end position="45"/>
    </location>
</feature>
<feature type="transmembrane region" description="Helical" evidence="1">
    <location>
        <begin position="131"/>
        <end position="155"/>
    </location>
</feature>
<reference evidence="2 3" key="1">
    <citation type="submission" date="2020-09" db="EMBL/GenBank/DDBJ databases">
        <title>Novel species of Mucilaginibacter isolated from a glacier on the Tibetan Plateau.</title>
        <authorList>
            <person name="Liu Q."/>
            <person name="Xin Y.-H."/>
        </authorList>
    </citation>
    <scope>NUCLEOTIDE SEQUENCE [LARGE SCALE GENOMIC DNA]</scope>
    <source>
        <strain evidence="2 3">ZT4R22</strain>
    </source>
</reference>